<comment type="caution">
    <text evidence="1">The sequence shown here is derived from an EMBL/GenBank/DDBJ whole genome shotgun (WGS) entry which is preliminary data.</text>
</comment>
<accession>A0A196SKW1</accession>
<evidence type="ECO:0000313" key="2">
    <source>
        <dbReference type="Proteomes" id="UP000078348"/>
    </source>
</evidence>
<reference evidence="1 2" key="1">
    <citation type="submission" date="2016-05" db="EMBL/GenBank/DDBJ databases">
        <title>Nuclear genome of Blastocystis sp. subtype 1 NandII.</title>
        <authorList>
            <person name="Gentekaki E."/>
            <person name="Curtis B."/>
            <person name="Stairs C."/>
            <person name="Eme L."/>
            <person name="Herman E."/>
            <person name="Klimes V."/>
            <person name="Arias M.C."/>
            <person name="Elias M."/>
            <person name="Hilliou F."/>
            <person name="Klute M."/>
            <person name="Malik S.-B."/>
            <person name="Pightling A."/>
            <person name="Rachubinski R."/>
            <person name="Salas D."/>
            <person name="Schlacht A."/>
            <person name="Suga H."/>
            <person name="Archibald J."/>
            <person name="Ball S.G."/>
            <person name="Clark G."/>
            <person name="Dacks J."/>
            <person name="Van Der Giezen M."/>
            <person name="Tsaousis A."/>
            <person name="Roger A."/>
        </authorList>
    </citation>
    <scope>NUCLEOTIDE SEQUENCE [LARGE SCALE GENOMIC DNA]</scope>
    <source>
        <strain evidence="2">ATCC 50177 / NandII</strain>
    </source>
</reference>
<name>A0A196SKW1_BLAHN</name>
<dbReference type="AlphaFoldDB" id="A0A196SKW1"/>
<organism evidence="1 2">
    <name type="scientific">Blastocystis sp. subtype 1 (strain ATCC 50177 / NandII)</name>
    <dbReference type="NCBI Taxonomy" id="478820"/>
    <lineage>
        <taxon>Eukaryota</taxon>
        <taxon>Sar</taxon>
        <taxon>Stramenopiles</taxon>
        <taxon>Bigyra</taxon>
        <taxon>Opalozoa</taxon>
        <taxon>Opalinata</taxon>
        <taxon>Blastocystidae</taxon>
        <taxon>Blastocystis</taxon>
    </lineage>
</organism>
<protein>
    <submittedName>
        <fullName evidence="1">Uncharacterized protein</fullName>
    </submittedName>
</protein>
<keyword evidence="2" id="KW-1185">Reference proteome</keyword>
<sequence>MSTRGCFSLHFRRLVSQEPVAEYSKPLLGKHAMRKVKSGDDAMSVENIIVFNDTNLPVPSPLTTSYWDSQPHIQITSGENHISVGISPLFYEECQSRLEKCHDVSALYWEVRSLVPRFRGVSIENTSWTELSRSQVNKDIVRETLVVNGAVFQSGEDTHALKLFLLDKVGVCRELESRSTPSAGGIWLPWPSCAISSPSFRAPKAVATASRSSVISSLVPSP</sequence>
<proteinExistence type="predicted"/>
<evidence type="ECO:0000313" key="1">
    <source>
        <dbReference type="EMBL" id="OAO16832.1"/>
    </source>
</evidence>
<gene>
    <name evidence="1" type="ORF">AV274_1456</name>
</gene>
<dbReference type="EMBL" id="LXWW01000058">
    <property type="protein sequence ID" value="OAO16832.1"/>
    <property type="molecule type" value="Genomic_DNA"/>
</dbReference>
<dbReference type="Proteomes" id="UP000078348">
    <property type="component" value="Unassembled WGS sequence"/>
</dbReference>